<sequence>MSSQAAQPSEDVIHKEDIPELVYDALTDRFSDQDRRSRGCFLSQSYREIMRFVDPSDVQRIVADRKIVSHTNEIPLTGGLSDCLKAKTPEGVSVELKYDRSNVGGTPYDKYHGHLMNWFDRYDDVYDLPVRELVLRVDNQALRDQLLAVLEDSLGFNDPGEFETPFYAVMRSKSPGDALFQQVRDHHSPLPRAYFKKPTESDKRGMGWPTQTLDLVALWSHRAYTRSGNKPLGITMREIEELAFNNVETERRIYGAINSPLVINKWQRQFTAGTTDEKRWKWGETEGWVRTR</sequence>
<dbReference type="Proteomes" id="UP000011669">
    <property type="component" value="Unassembled WGS sequence"/>
</dbReference>
<reference evidence="1 2" key="1">
    <citation type="journal article" date="2014" name="PLoS Genet.">
        <title>Phylogenetically driven sequencing of extremely halophilic archaea reveals strategies for static and dynamic osmo-response.</title>
        <authorList>
            <person name="Becker E.A."/>
            <person name="Seitzer P.M."/>
            <person name="Tritt A."/>
            <person name="Larsen D."/>
            <person name="Krusor M."/>
            <person name="Yao A.I."/>
            <person name="Wu D."/>
            <person name="Madern D."/>
            <person name="Eisen J.A."/>
            <person name="Darling A.E."/>
            <person name="Facciotti M.T."/>
        </authorList>
    </citation>
    <scope>NUCLEOTIDE SEQUENCE [LARGE SCALE GENOMIC DNA]</scope>
    <source>
        <strain evidence="1 2">DSM 5350</strain>
    </source>
</reference>
<evidence type="ECO:0000313" key="1">
    <source>
        <dbReference type="EMBL" id="EMA47946.1"/>
    </source>
</evidence>
<name>M0MQN5_9EURY</name>
<evidence type="ECO:0008006" key="3">
    <source>
        <dbReference type="Google" id="ProtNLM"/>
    </source>
</evidence>
<dbReference type="RefSeq" id="WP_006075939.1">
    <property type="nucleotide sequence ID" value="NZ_AOMD01000002.1"/>
</dbReference>
<dbReference type="OrthoDB" id="270322at2157"/>
<evidence type="ECO:0000313" key="2">
    <source>
        <dbReference type="Proteomes" id="UP000011669"/>
    </source>
</evidence>
<gene>
    <name evidence="1" type="ORF">C449_00700</name>
</gene>
<dbReference type="PATRIC" id="fig|1227455.4.peg.141"/>
<dbReference type="InParanoid" id="M0MQN5"/>
<protein>
    <recommendedName>
        <fullName evidence="3">Restriction endonuclease</fullName>
    </recommendedName>
</protein>
<organism evidence="1 2">
    <name type="scientific">Halococcus saccharolyticus DSM 5350</name>
    <dbReference type="NCBI Taxonomy" id="1227455"/>
    <lineage>
        <taxon>Archaea</taxon>
        <taxon>Methanobacteriati</taxon>
        <taxon>Methanobacteriota</taxon>
        <taxon>Stenosarchaea group</taxon>
        <taxon>Halobacteria</taxon>
        <taxon>Halobacteriales</taxon>
        <taxon>Halococcaceae</taxon>
        <taxon>Halococcus</taxon>
    </lineage>
</organism>
<dbReference type="STRING" id="1227455.C449_00700"/>
<comment type="caution">
    <text evidence="1">The sequence shown here is derived from an EMBL/GenBank/DDBJ whole genome shotgun (WGS) entry which is preliminary data.</text>
</comment>
<proteinExistence type="predicted"/>
<dbReference type="EMBL" id="AOMD01000002">
    <property type="protein sequence ID" value="EMA47946.1"/>
    <property type="molecule type" value="Genomic_DNA"/>
</dbReference>
<accession>M0MQN5</accession>
<keyword evidence="2" id="KW-1185">Reference proteome</keyword>
<dbReference type="AlphaFoldDB" id="M0MQN5"/>